<proteinExistence type="inferred from homology"/>
<keyword evidence="6" id="KW-1133">Transmembrane helix</keyword>
<name>A0AAJ6YGT9_9HYME</name>
<dbReference type="GO" id="GO:0008241">
    <property type="term" value="F:peptidyl-dipeptidase activity"/>
    <property type="evidence" value="ECO:0007669"/>
    <property type="project" value="InterPro"/>
</dbReference>
<feature type="transmembrane region" description="Helical" evidence="6">
    <location>
        <begin position="74"/>
        <end position="96"/>
    </location>
</feature>
<evidence type="ECO:0000256" key="2">
    <source>
        <dbReference type="ARBA" id="ARBA00022729"/>
    </source>
</evidence>
<keyword evidence="4" id="KW-0325">Glycoprotein</keyword>
<dbReference type="PROSITE" id="PS52011">
    <property type="entry name" value="PEPTIDASE_M2"/>
    <property type="match status" value="1"/>
</dbReference>
<dbReference type="GO" id="GO:0008237">
    <property type="term" value="F:metallopeptidase activity"/>
    <property type="evidence" value="ECO:0007669"/>
    <property type="project" value="InterPro"/>
</dbReference>
<protein>
    <submittedName>
        <fullName evidence="8">Angiotensin-converting enzyme-related protein-like</fullName>
    </submittedName>
</protein>
<evidence type="ECO:0000256" key="6">
    <source>
        <dbReference type="SAM" id="Phobius"/>
    </source>
</evidence>
<evidence type="ECO:0000313" key="7">
    <source>
        <dbReference type="Proteomes" id="UP000695007"/>
    </source>
</evidence>
<reference evidence="8" key="1">
    <citation type="submission" date="2025-08" db="UniProtKB">
        <authorList>
            <consortium name="RefSeq"/>
        </authorList>
    </citation>
    <scope>IDENTIFICATION</scope>
</reference>
<organism evidence="7 8">
    <name type="scientific">Ceratosolen solmsi marchali</name>
    <dbReference type="NCBI Taxonomy" id="326594"/>
    <lineage>
        <taxon>Eukaryota</taxon>
        <taxon>Metazoa</taxon>
        <taxon>Ecdysozoa</taxon>
        <taxon>Arthropoda</taxon>
        <taxon>Hexapoda</taxon>
        <taxon>Insecta</taxon>
        <taxon>Pterygota</taxon>
        <taxon>Neoptera</taxon>
        <taxon>Endopterygota</taxon>
        <taxon>Hymenoptera</taxon>
        <taxon>Apocrita</taxon>
        <taxon>Proctotrupomorpha</taxon>
        <taxon>Chalcidoidea</taxon>
        <taxon>Agaonidae</taxon>
        <taxon>Agaoninae</taxon>
        <taxon>Ceratosolen</taxon>
    </lineage>
</organism>
<keyword evidence="6" id="KW-0812">Transmembrane</keyword>
<dbReference type="GeneID" id="105362144"/>
<dbReference type="GO" id="GO:0006508">
    <property type="term" value="P:proteolysis"/>
    <property type="evidence" value="ECO:0007669"/>
    <property type="project" value="InterPro"/>
</dbReference>
<evidence type="ECO:0000256" key="4">
    <source>
        <dbReference type="ARBA" id="ARBA00023180"/>
    </source>
</evidence>
<dbReference type="GO" id="GO:0005886">
    <property type="term" value="C:plasma membrane"/>
    <property type="evidence" value="ECO:0007669"/>
    <property type="project" value="TreeGrafter"/>
</dbReference>
<dbReference type="AlphaFoldDB" id="A0AAJ6YGT9"/>
<accession>A0AAJ6YGT9</accession>
<dbReference type="InterPro" id="IPR001548">
    <property type="entry name" value="Peptidase_M2"/>
</dbReference>
<keyword evidence="3" id="KW-1015">Disulfide bond</keyword>
<gene>
    <name evidence="8" type="primary">LOC105362144</name>
</gene>
<dbReference type="Pfam" id="PF01401">
    <property type="entry name" value="Peptidase_M2"/>
    <property type="match status" value="1"/>
</dbReference>
<dbReference type="RefSeq" id="XP_011497798.1">
    <property type="nucleotide sequence ID" value="XM_011499496.1"/>
</dbReference>
<dbReference type="PANTHER" id="PTHR10514">
    <property type="entry name" value="ANGIOTENSIN-CONVERTING ENZYME"/>
    <property type="match status" value="1"/>
</dbReference>
<keyword evidence="2" id="KW-0732">Signal</keyword>
<dbReference type="KEGG" id="csol:105362144"/>
<comment type="similarity">
    <text evidence="1 5">Belongs to the peptidase M2 family.</text>
</comment>
<evidence type="ECO:0000256" key="1">
    <source>
        <dbReference type="ARBA" id="ARBA00008139"/>
    </source>
</evidence>
<evidence type="ECO:0000256" key="5">
    <source>
        <dbReference type="PROSITE-ProRule" id="PRU01355"/>
    </source>
</evidence>
<comment type="caution">
    <text evidence="5">Lacks conserved residue(s) required for the propagation of feature annotation.</text>
</comment>
<dbReference type="PANTHER" id="PTHR10514:SF40">
    <property type="entry name" value="ANGIOTENSIN-CONVERTING ENZYME"/>
    <property type="match status" value="1"/>
</dbReference>
<evidence type="ECO:0000256" key="3">
    <source>
        <dbReference type="ARBA" id="ARBA00023157"/>
    </source>
</evidence>
<keyword evidence="7" id="KW-1185">Reference proteome</keyword>
<sequence>MEKGSSVPWQDVLQEATGEARLDPSALREYFRPLEDWLRTENLRRNELVGWTYDGDYCKRSIETVGLQVYGSGFYNGAVTLGASLIPSLLGLLLFAF</sequence>
<keyword evidence="6" id="KW-0472">Membrane</keyword>
<dbReference type="SUPFAM" id="SSF55486">
    <property type="entry name" value="Metalloproteases ('zincins'), catalytic domain"/>
    <property type="match status" value="1"/>
</dbReference>
<evidence type="ECO:0000313" key="8">
    <source>
        <dbReference type="RefSeq" id="XP_011497798.1"/>
    </source>
</evidence>
<dbReference type="Proteomes" id="UP000695007">
    <property type="component" value="Unplaced"/>
</dbReference>